<evidence type="ECO:0000313" key="1">
    <source>
        <dbReference type="EMBL" id="KAF8422316.1"/>
    </source>
</evidence>
<reference evidence="1" key="2">
    <citation type="journal article" date="2020" name="Nat. Commun.">
        <title>Large-scale genome sequencing of mycorrhizal fungi provides insights into the early evolution of symbiotic traits.</title>
        <authorList>
            <person name="Miyauchi S."/>
            <person name="Kiss E."/>
            <person name="Kuo A."/>
            <person name="Drula E."/>
            <person name="Kohler A."/>
            <person name="Sanchez-Garcia M."/>
            <person name="Morin E."/>
            <person name="Andreopoulos B."/>
            <person name="Barry K.W."/>
            <person name="Bonito G."/>
            <person name="Buee M."/>
            <person name="Carver A."/>
            <person name="Chen C."/>
            <person name="Cichocki N."/>
            <person name="Clum A."/>
            <person name="Culley D."/>
            <person name="Crous P.W."/>
            <person name="Fauchery L."/>
            <person name="Girlanda M."/>
            <person name="Hayes R.D."/>
            <person name="Keri Z."/>
            <person name="LaButti K."/>
            <person name="Lipzen A."/>
            <person name="Lombard V."/>
            <person name="Magnuson J."/>
            <person name="Maillard F."/>
            <person name="Murat C."/>
            <person name="Nolan M."/>
            <person name="Ohm R.A."/>
            <person name="Pangilinan J."/>
            <person name="Pereira M.F."/>
            <person name="Perotto S."/>
            <person name="Peter M."/>
            <person name="Pfister S."/>
            <person name="Riley R."/>
            <person name="Sitrit Y."/>
            <person name="Stielow J.B."/>
            <person name="Szollosi G."/>
            <person name="Zifcakova L."/>
            <person name="Stursova M."/>
            <person name="Spatafora J.W."/>
            <person name="Tedersoo L."/>
            <person name="Vaario L.M."/>
            <person name="Yamada A."/>
            <person name="Yan M."/>
            <person name="Wang P."/>
            <person name="Xu J."/>
            <person name="Bruns T."/>
            <person name="Baldrian P."/>
            <person name="Vilgalys R."/>
            <person name="Dunand C."/>
            <person name="Henrissat B."/>
            <person name="Grigoriev I.V."/>
            <person name="Hibbett D."/>
            <person name="Nagy L.G."/>
            <person name="Martin F.M."/>
        </authorList>
    </citation>
    <scope>NUCLEOTIDE SEQUENCE</scope>
    <source>
        <strain evidence="1">BED1</strain>
    </source>
</reference>
<reference evidence="1" key="1">
    <citation type="submission" date="2019-10" db="EMBL/GenBank/DDBJ databases">
        <authorList>
            <consortium name="DOE Joint Genome Institute"/>
            <person name="Kuo A."/>
            <person name="Miyauchi S."/>
            <person name="Kiss E."/>
            <person name="Drula E."/>
            <person name="Kohler A."/>
            <person name="Sanchez-Garcia M."/>
            <person name="Andreopoulos B."/>
            <person name="Barry K.W."/>
            <person name="Bonito G."/>
            <person name="Buee M."/>
            <person name="Carver A."/>
            <person name="Chen C."/>
            <person name="Cichocki N."/>
            <person name="Clum A."/>
            <person name="Culley D."/>
            <person name="Crous P.W."/>
            <person name="Fauchery L."/>
            <person name="Girlanda M."/>
            <person name="Hayes R."/>
            <person name="Keri Z."/>
            <person name="LaButti K."/>
            <person name="Lipzen A."/>
            <person name="Lombard V."/>
            <person name="Magnuson J."/>
            <person name="Maillard F."/>
            <person name="Morin E."/>
            <person name="Murat C."/>
            <person name="Nolan M."/>
            <person name="Ohm R."/>
            <person name="Pangilinan J."/>
            <person name="Pereira M."/>
            <person name="Perotto S."/>
            <person name="Peter M."/>
            <person name="Riley R."/>
            <person name="Sitrit Y."/>
            <person name="Stielow B."/>
            <person name="Szollosi G."/>
            <person name="Zifcakova L."/>
            <person name="Stursova M."/>
            <person name="Spatafora J.W."/>
            <person name="Tedersoo L."/>
            <person name="Vaario L.-M."/>
            <person name="Yamada A."/>
            <person name="Yan M."/>
            <person name="Wang P."/>
            <person name="Xu J."/>
            <person name="Bruns T."/>
            <person name="Baldrian P."/>
            <person name="Vilgalys R."/>
            <person name="Henrissat B."/>
            <person name="Grigoriev I.V."/>
            <person name="Hibbett D."/>
            <person name="Nagy L.G."/>
            <person name="Martin F.M."/>
        </authorList>
    </citation>
    <scope>NUCLEOTIDE SEQUENCE</scope>
    <source>
        <strain evidence="1">BED1</strain>
    </source>
</reference>
<gene>
    <name evidence="1" type="ORF">L210DRAFT_575586</name>
</gene>
<protein>
    <submittedName>
        <fullName evidence="1">Uncharacterized protein</fullName>
    </submittedName>
</protein>
<accession>A0AAD4BEB0</accession>
<evidence type="ECO:0000313" key="2">
    <source>
        <dbReference type="Proteomes" id="UP001194468"/>
    </source>
</evidence>
<organism evidence="1 2">
    <name type="scientific">Boletus edulis BED1</name>
    <dbReference type="NCBI Taxonomy" id="1328754"/>
    <lineage>
        <taxon>Eukaryota</taxon>
        <taxon>Fungi</taxon>
        <taxon>Dikarya</taxon>
        <taxon>Basidiomycota</taxon>
        <taxon>Agaricomycotina</taxon>
        <taxon>Agaricomycetes</taxon>
        <taxon>Agaricomycetidae</taxon>
        <taxon>Boletales</taxon>
        <taxon>Boletineae</taxon>
        <taxon>Boletaceae</taxon>
        <taxon>Boletoideae</taxon>
        <taxon>Boletus</taxon>
    </lineage>
</organism>
<dbReference type="AlphaFoldDB" id="A0AAD4BEB0"/>
<proteinExistence type="predicted"/>
<comment type="caution">
    <text evidence="1">The sequence shown here is derived from an EMBL/GenBank/DDBJ whole genome shotgun (WGS) entry which is preliminary data.</text>
</comment>
<sequence length="74" mass="8312">MHSIMHSQNLRDSCIPVRSRCICLDAQLSLRAMYPSSEPLSISLAGVVSHWCVFSALVSRARFKAEAYRMLQAN</sequence>
<keyword evidence="2" id="KW-1185">Reference proteome</keyword>
<name>A0AAD4BEB0_BOLED</name>
<dbReference type="EMBL" id="WHUW01000127">
    <property type="protein sequence ID" value="KAF8422316.1"/>
    <property type="molecule type" value="Genomic_DNA"/>
</dbReference>
<dbReference type="Proteomes" id="UP001194468">
    <property type="component" value="Unassembled WGS sequence"/>
</dbReference>